<protein>
    <submittedName>
        <fullName evidence="1">Uncharacterized protein</fullName>
    </submittedName>
</protein>
<reference evidence="1 2" key="1">
    <citation type="submission" date="2021-04" db="EMBL/GenBank/DDBJ databases">
        <title>Draft genome sequence of Paenibacillus cisolokensis, LC2-13A.</title>
        <authorList>
            <person name="Uke A."/>
            <person name="Chhe C."/>
            <person name="Baramee S."/>
            <person name="Kosugi A."/>
        </authorList>
    </citation>
    <scope>NUCLEOTIDE SEQUENCE [LARGE SCALE GENOMIC DNA]</scope>
    <source>
        <strain evidence="1 2">LC2-13A</strain>
    </source>
</reference>
<accession>A0ABQ4N4D3</accession>
<sequence length="49" mass="5478">MLTKKFVGDENGNVKELHTVQIERIVDETGRKIYKEIPGTEKVCGAISC</sequence>
<name>A0ABQ4N4D3_9BACL</name>
<keyword evidence="2" id="KW-1185">Reference proteome</keyword>
<dbReference type="EMBL" id="BOVJ01000050">
    <property type="protein sequence ID" value="GIQ63027.1"/>
    <property type="molecule type" value="Genomic_DNA"/>
</dbReference>
<evidence type="ECO:0000313" key="1">
    <source>
        <dbReference type="EMBL" id="GIQ63027.1"/>
    </source>
</evidence>
<comment type="caution">
    <text evidence="1">The sequence shown here is derived from an EMBL/GenBank/DDBJ whole genome shotgun (WGS) entry which is preliminary data.</text>
</comment>
<gene>
    <name evidence="1" type="ORF">PACILC2_15950</name>
</gene>
<proteinExistence type="predicted"/>
<dbReference type="Proteomes" id="UP000680304">
    <property type="component" value="Unassembled WGS sequence"/>
</dbReference>
<organism evidence="1 2">
    <name type="scientific">Paenibacillus cisolokensis</name>
    <dbReference type="NCBI Taxonomy" id="1658519"/>
    <lineage>
        <taxon>Bacteria</taxon>
        <taxon>Bacillati</taxon>
        <taxon>Bacillota</taxon>
        <taxon>Bacilli</taxon>
        <taxon>Bacillales</taxon>
        <taxon>Paenibacillaceae</taxon>
        <taxon>Paenibacillus</taxon>
    </lineage>
</organism>
<evidence type="ECO:0000313" key="2">
    <source>
        <dbReference type="Proteomes" id="UP000680304"/>
    </source>
</evidence>